<dbReference type="InterPro" id="IPR025996">
    <property type="entry name" value="MT1864/Rv1816-like_C"/>
</dbReference>
<gene>
    <name evidence="6" type="ORF">Val02_59730</name>
</gene>
<dbReference type="GO" id="GO:0003700">
    <property type="term" value="F:DNA-binding transcription factor activity"/>
    <property type="evidence" value="ECO:0007669"/>
    <property type="project" value="TreeGrafter"/>
</dbReference>
<sequence>MTAAQRAAPRRERARAATIEEIKQTALRLMHEQGTLSVRFTDIARAMDMTPPALYRYFADRDVLLCALITDAYDALGEYVAECREGAPVADLAERWKAVAQAYRDWARREPEQFMLILGMPLPGYAAPTDGPTTEAAKRAMAQLQSLFHEANAQGALRPPIVAEVSAAVEECAAMKNAESPATVSPAHFQAMLHAWASLHGFVMLEINGHFDWIGEAARDALFLGQVRAIAHAAGMPVPDA</sequence>
<organism evidence="6 7">
    <name type="scientific">Virgisporangium aliadipatigenens</name>
    <dbReference type="NCBI Taxonomy" id="741659"/>
    <lineage>
        <taxon>Bacteria</taxon>
        <taxon>Bacillati</taxon>
        <taxon>Actinomycetota</taxon>
        <taxon>Actinomycetes</taxon>
        <taxon>Micromonosporales</taxon>
        <taxon>Micromonosporaceae</taxon>
        <taxon>Virgisporangium</taxon>
    </lineage>
</organism>
<keyword evidence="1" id="KW-0805">Transcription regulation</keyword>
<evidence type="ECO:0000256" key="1">
    <source>
        <dbReference type="ARBA" id="ARBA00023015"/>
    </source>
</evidence>
<dbReference type="InterPro" id="IPR001647">
    <property type="entry name" value="HTH_TetR"/>
</dbReference>
<dbReference type="AlphaFoldDB" id="A0A8J3YRC3"/>
<evidence type="ECO:0000313" key="6">
    <source>
        <dbReference type="EMBL" id="GIJ49087.1"/>
    </source>
</evidence>
<evidence type="ECO:0000256" key="4">
    <source>
        <dbReference type="PROSITE-ProRule" id="PRU00335"/>
    </source>
</evidence>
<dbReference type="GO" id="GO:0000976">
    <property type="term" value="F:transcription cis-regulatory region binding"/>
    <property type="evidence" value="ECO:0007669"/>
    <property type="project" value="TreeGrafter"/>
</dbReference>
<keyword evidence="2 4" id="KW-0238">DNA-binding</keyword>
<evidence type="ECO:0000313" key="7">
    <source>
        <dbReference type="Proteomes" id="UP000619260"/>
    </source>
</evidence>
<dbReference type="PANTHER" id="PTHR30055">
    <property type="entry name" value="HTH-TYPE TRANSCRIPTIONAL REGULATOR RUTR"/>
    <property type="match status" value="1"/>
</dbReference>
<feature type="domain" description="HTH tetR-type" evidence="5">
    <location>
        <begin position="16"/>
        <end position="76"/>
    </location>
</feature>
<proteinExistence type="predicted"/>
<dbReference type="Proteomes" id="UP000619260">
    <property type="component" value="Unassembled WGS sequence"/>
</dbReference>
<dbReference type="Pfam" id="PF00440">
    <property type="entry name" value="TetR_N"/>
    <property type="match status" value="1"/>
</dbReference>
<dbReference type="PROSITE" id="PS50977">
    <property type="entry name" value="HTH_TETR_2"/>
    <property type="match status" value="1"/>
</dbReference>
<name>A0A8J3YRC3_9ACTN</name>
<dbReference type="Gene3D" id="1.10.357.10">
    <property type="entry name" value="Tetracycline Repressor, domain 2"/>
    <property type="match status" value="1"/>
</dbReference>
<dbReference type="EMBL" id="BOPF01000024">
    <property type="protein sequence ID" value="GIJ49087.1"/>
    <property type="molecule type" value="Genomic_DNA"/>
</dbReference>
<evidence type="ECO:0000256" key="3">
    <source>
        <dbReference type="ARBA" id="ARBA00023163"/>
    </source>
</evidence>
<evidence type="ECO:0000256" key="2">
    <source>
        <dbReference type="ARBA" id="ARBA00023125"/>
    </source>
</evidence>
<protein>
    <submittedName>
        <fullName evidence="6">TetR family transcriptional regulator</fullName>
    </submittedName>
</protein>
<dbReference type="InterPro" id="IPR036271">
    <property type="entry name" value="Tet_transcr_reg_TetR-rel_C_sf"/>
</dbReference>
<dbReference type="Pfam" id="PF13305">
    <property type="entry name" value="TetR_C_33"/>
    <property type="match status" value="1"/>
</dbReference>
<reference evidence="6" key="1">
    <citation type="submission" date="2021-01" db="EMBL/GenBank/DDBJ databases">
        <title>Whole genome shotgun sequence of Virgisporangium aliadipatigenens NBRC 105644.</title>
        <authorList>
            <person name="Komaki H."/>
            <person name="Tamura T."/>
        </authorList>
    </citation>
    <scope>NUCLEOTIDE SEQUENCE</scope>
    <source>
        <strain evidence="6">NBRC 105644</strain>
    </source>
</reference>
<evidence type="ECO:0000259" key="5">
    <source>
        <dbReference type="PROSITE" id="PS50977"/>
    </source>
</evidence>
<dbReference type="PANTHER" id="PTHR30055:SF234">
    <property type="entry name" value="HTH-TYPE TRANSCRIPTIONAL REGULATOR BETI"/>
    <property type="match status" value="1"/>
</dbReference>
<dbReference type="InterPro" id="IPR009057">
    <property type="entry name" value="Homeodomain-like_sf"/>
</dbReference>
<dbReference type="SUPFAM" id="SSF48498">
    <property type="entry name" value="Tetracyclin repressor-like, C-terminal domain"/>
    <property type="match status" value="1"/>
</dbReference>
<keyword evidence="3" id="KW-0804">Transcription</keyword>
<dbReference type="InterPro" id="IPR050109">
    <property type="entry name" value="HTH-type_TetR-like_transc_reg"/>
</dbReference>
<dbReference type="SUPFAM" id="SSF46689">
    <property type="entry name" value="Homeodomain-like"/>
    <property type="match status" value="1"/>
</dbReference>
<keyword evidence="7" id="KW-1185">Reference proteome</keyword>
<feature type="DNA-binding region" description="H-T-H motif" evidence="4">
    <location>
        <begin position="39"/>
        <end position="58"/>
    </location>
</feature>
<dbReference type="RefSeq" id="WP_203902554.1">
    <property type="nucleotide sequence ID" value="NZ_BOPF01000024.1"/>
</dbReference>
<comment type="caution">
    <text evidence="6">The sequence shown here is derived from an EMBL/GenBank/DDBJ whole genome shotgun (WGS) entry which is preliminary data.</text>
</comment>
<accession>A0A8J3YRC3</accession>